<dbReference type="GO" id="GO:0031332">
    <property type="term" value="C:RNAi effector complex"/>
    <property type="evidence" value="ECO:0007669"/>
    <property type="project" value="InterPro"/>
</dbReference>
<dbReference type="GO" id="GO:0004518">
    <property type="term" value="F:nuclease activity"/>
    <property type="evidence" value="ECO:0007669"/>
    <property type="project" value="TreeGrafter"/>
</dbReference>
<dbReference type="EMBL" id="HBKQ01030313">
    <property type="protein sequence ID" value="CAE2249615.1"/>
    <property type="molecule type" value="Transcribed_RNA"/>
</dbReference>
<organism evidence="8">
    <name type="scientific">Odontella aurita</name>
    <dbReference type="NCBI Taxonomy" id="265563"/>
    <lineage>
        <taxon>Eukaryota</taxon>
        <taxon>Sar</taxon>
        <taxon>Stramenopiles</taxon>
        <taxon>Ochrophyta</taxon>
        <taxon>Bacillariophyta</taxon>
        <taxon>Mediophyceae</taxon>
        <taxon>Biddulphiophycidae</taxon>
        <taxon>Eupodiscales</taxon>
        <taxon>Odontellaceae</taxon>
        <taxon>Odontella</taxon>
    </lineage>
</organism>
<dbReference type="Pfam" id="PF00567">
    <property type="entry name" value="TUDOR"/>
    <property type="match status" value="1"/>
</dbReference>
<feature type="domain" description="TNase-like" evidence="6">
    <location>
        <begin position="215"/>
        <end position="362"/>
    </location>
</feature>
<dbReference type="SMART" id="SM00333">
    <property type="entry name" value="TUDOR"/>
    <property type="match status" value="1"/>
</dbReference>
<dbReference type="GO" id="GO:0031047">
    <property type="term" value="P:regulatory ncRNA-mediated gene silencing"/>
    <property type="evidence" value="ECO:0007669"/>
    <property type="project" value="UniProtKB-UniRule"/>
</dbReference>
<dbReference type="EMBL" id="HBKQ01030312">
    <property type="protein sequence ID" value="CAE2249609.1"/>
    <property type="molecule type" value="Transcribed_RNA"/>
</dbReference>
<evidence type="ECO:0000256" key="3">
    <source>
        <dbReference type="ARBA" id="ARBA00022737"/>
    </source>
</evidence>
<keyword evidence="3" id="KW-0677">Repeat</keyword>
<dbReference type="InterPro" id="IPR016071">
    <property type="entry name" value="Staphylococal_nuclease_OB-fold"/>
</dbReference>
<keyword evidence="2 4" id="KW-0963">Cytoplasm</keyword>
<dbReference type="InterPro" id="IPR016685">
    <property type="entry name" value="Silence_cplx_Nase-comp_TudorSN"/>
</dbReference>
<dbReference type="SUPFAM" id="SSF50199">
    <property type="entry name" value="Staphylococcal nuclease"/>
    <property type="match status" value="5"/>
</dbReference>
<feature type="domain" description="TNase-like" evidence="6">
    <location>
        <begin position="549"/>
        <end position="692"/>
    </location>
</feature>
<evidence type="ECO:0000256" key="5">
    <source>
        <dbReference type="SAM" id="MobiDB-lite"/>
    </source>
</evidence>
<dbReference type="Gene3D" id="2.40.50.90">
    <property type="match status" value="5"/>
</dbReference>
<dbReference type="Pfam" id="PF00565">
    <property type="entry name" value="SNase"/>
    <property type="match status" value="3"/>
</dbReference>
<evidence type="ECO:0000256" key="1">
    <source>
        <dbReference type="ARBA" id="ARBA00004496"/>
    </source>
</evidence>
<evidence type="ECO:0000313" key="7">
    <source>
        <dbReference type="EMBL" id="CAE2249609.1"/>
    </source>
</evidence>
<dbReference type="PIRSF" id="PIRSF017179">
    <property type="entry name" value="RISC-Tudor-SN"/>
    <property type="match status" value="1"/>
</dbReference>
<dbReference type="PANTHER" id="PTHR12302:SF2">
    <property type="entry name" value="STAPHYLOCOCCAL NUCLEASE DOMAIN-CONTAINING PROTEIN 1"/>
    <property type="match status" value="1"/>
</dbReference>
<sequence>MASSVPVPTASNPMRPVLPSRGVAIVKSVLSGDTVVLLGRATQTGGKAPEVTFTFERVTSPRMASKGNNNVDEPGAFPSREWLRSICVGKSVNFETRKQGATAGDRVYGLIFMTNPADGSKMNLAVESVRNGYATPKVFGSYDSKDDGEGDAAAGEGTNEIKDYEGQLQEAFQQAKAACVGVHAPSPLVRKVKNAGEDFDVLSLVEKSQKICSGKTVKCVIEYVFDGSRFRCLITDTDLESVGMTFGSYTLILAGVACPRTGNPRASPPTQSEPFADEARTFVDARLLHRELEVSLHGTDKSSACAVGTIHHSCGNIGVELLKRGFGRVSEWSARLMSPLDLPAFRVAENTAKRTNLGVWHSYTPPQLSGSAEIVGTVMEVVSGDTLSILPSGEAYDDESKLKKVSLASVRSPRVGNDRIGRPDEPYAAECKDRLRILTIGKPVKVAIHYERDIPMGSTSSTRQFGTLSVGKREDVGQVLISEGYAMTQRHRDDDEKSPRYDELVAAESVAKEAKKGMHSDNEYKKKTVNDLTEPRKAKSYSGSLMRSGPMKGIVEYVFNGSRYKVLIPSENCHVVFALSDVRCPQPSPPPTSTRSQGRAAEPFGDNAKRHARVSVLQRNVEITCTGATNGGVITGQMSVGSAAQRRDFSLELVSAGLGTVDQRMIDYGEAPQLLIDAQTAAQGNKVGLWSLKKKEEKTEAAPSVQSKVEVSTVSLAEIRAGNNFFFRVVGDESAKVIDDSMKEFTTNNGTDGAPCDVKKGKVVAALFDDGSGKSWYRAKIVEKKEKGNIKVVFIDHGNACVVPLSTHLRPLDDALLTDRIPAVAKEAVLAATEVRPLDDDEGHDAAVMLQEFAWGKEMSAHMFCELDGKVMVALYNPDEKDSKCINEQIVEAGLGRVSKRNDINSLKYKMKDSKSLVSLVGELNAAQDKARKSRSGMWRYGDVGDDDDDEV</sequence>
<evidence type="ECO:0000256" key="4">
    <source>
        <dbReference type="PIRNR" id="PIRNR017179"/>
    </source>
</evidence>
<name>A0A6U6FR64_9STRA</name>
<comment type="subcellular location">
    <subcellularLocation>
        <location evidence="1 4">Cytoplasm</location>
    </subcellularLocation>
</comment>
<feature type="region of interest" description="Disordered" evidence="5">
    <location>
        <begin position="585"/>
        <end position="604"/>
    </location>
</feature>
<accession>A0A6U6FR64</accession>
<dbReference type="AlphaFoldDB" id="A0A6U6FR64"/>
<feature type="domain" description="TNase-like" evidence="6">
    <location>
        <begin position="372"/>
        <end position="521"/>
    </location>
</feature>
<dbReference type="PANTHER" id="PTHR12302">
    <property type="entry name" value="EBNA2 BINDING PROTEIN P100"/>
    <property type="match status" value="1"/>
</dbReference>
<dbReference type="GO" id="GO:0006402">
    <property type="term" value="P:mRNA catabolic process"/>
    <property type="evidence" value="ECO:0007669"/>
    <property type="project" value="UniProtKB-UniRule"/>
</dbReference>
<evidence type="ECO:0000259" key="6">
    <source>
        <dbReference type="PROSITE" id="PS50830"/>
    </source>
</evidence>
<protein>
    <recommendedName>
        <fullName evidence="6">TNase-like domain-containing protein</fullName>
    </recommendedName>
</protein>
<dbReference type="SUPFAM" id="SSF63748">
    <property type="entry name" value="Tudor/PWWP/MBT"/>
    <property type="match status" value="1"/>
</dbReference>
<proteinExistence type="predicted"/>
<gene>
    <name evidence="7" type="ORF">OAUR00152_LOCUS20615</name>
    <name evidence="8" type="ORF">OAUR00152_LOCUS20616</name>
</gene>
<dbReference type="InterPro" id="IPR035437">
    <property type="entry name" value="SNase_OB-fold_sf"/>
</dbReference>
<dbReference type="SMART" id="SM00318">
    <property type="entry name" value="SNc"/>
    <property type="match status" value="4"/>
</dbReference>
<dbReference type="Gene3D" id="2.30.30.140">
    <property type="match status" value="1"/>
</dbReference>
<dbReference type="GO" id="GO:0003723">
    <property type="term" value="F:RNA binding"/>
    <property type="evidence" value="ECO:0007669"/>
    <property type="project" value="UniProtKB-UniRule"/>
</dbReference>
<dbReference type="PROSITE" id="PS50830">
    <property type="entry name" value="TNASE_3"/>
    <property type="match status" value="3"/>
</dbReference>
<evidence type="ECO:0000313" key="8">
    <source>
        <dbReference type="EMBL" id="CAE2249615.1"/>
    </source>
</evidence>
<dbReference type="GO" id="GO:0005634">
    <property type="term" value="C:nucleus"/>
    <property type="evidence" value="ECO:0007669"/>
    <property type="project" value="TreeGrafter"/>
</dbReference>
<dbReference type="InterPro" id="IPR002999">
    <property type="entry name" value="Tudor"/>
</dbReference>
<evidence type="ECO:0000256" key="2">
    <source>
        <dbReference type="ARBA" id="ARBA00022490"/>
    </source>
</evidence>
<reference evidence="8" key="1">
    <citation type="submission" date="2021-01" db="EMBL/GenBank/DDBJ databases">
        <authorList>
            <person name="Corre E."/>
            <person name="Pelletier E."/>
            <person name="Niang G."/>
            <person name="Scheremetjew M."/>
            <person name="Finn R."/>
            <person name="Kale V."/>
            <person name="Holt S."/>
            <person name="Cochrane G."/>
            <person name="Meng A."/>
            <person name="Brown T."/>
            <person name="Cohen L."/>
        </authorList>
    </citation>
    <scope>NUCLEOTIDE SEQUENCE</scope>
    <source>
        <strain evidence="8">Isolate 1302-5</strain>
    </source>
</reference>
<dbReference type="GO" id="GO:0005829">
    <property type="term" value="C:cytosol"/>
    <property type="evidence" value="ECO:0007669"/>
    <property type="project" value="UniProtKB-UniRule"/>
</dbReference>